<dbReference type="AlphaFoldDB" id="A0A813GYG2"/>
<evidence type="ECO:0000313" key="3">
    <source>
        <dbReference type="Proteomes" id="UP000654075"/>
    </source>
</evidence>
<dbReference type="EMBL" id="CAJNNV010029849">
    <property type="protein sequence ID" value="CAE8630319.1"/>
    <property type="molecule type" value="Genomic_DNA"/>
</dbReference>
<protein>
    <submittedName>
        <fullName evidence="2">Uncharacterized protein</fullName>
    </submittedName>
</protein>
<evidence type="ECO:0000256" key="1">
    <source>
        <dbReference type="SAM" id="MobiDB-lite"/>
    </source>
</evidence>
<feature type="non-terminal residue" evidence="2">
    <location>
        <position position="1"/>
    </location>
</feature>
<proteinExistence type="predicted"/>
<keyword evidence="3" id="KW-1185">Reference proteome</keyword>
<name>A0A813GYG2_POLGL</name>
<feature type="non-terminal residue" evidence="2">
    <location>
        <position position="126"/>
    </location>
</feature>
<organism evidence="2 3">
    <name type="scientific">Polarella glacialis</name>
    <name type="common">Dinoflagellate</name>
    <dbReference type="NCBI Taxonomy" id="89957"/>
    <lineage>
        <taxon>Eukaryota</taxon>
        <taxon>Sar</taxon>
        <taxon>Alveolata</taxon>
        <taxon>Dinophyceae</taxon>
        <taxon>Suessiales</taxon>
        <taxon>Suessiaceae</taxon>
        <taxon>Polarella</taxon>
    </lineage>
</organism>
<accession>A0A813GYG2</accession>
<dbReference type="Proteomes" id="UP000654075">
    <property type="component" value="Unassembled WGS sequence"/>
</dbReference>
<feature type="compositionally biased region" description="Acidic residues" evidence="1">
    <location>
        <begin position="109"/>
        <end position="120"/>
    </location>
</feature>
<feature type="region of interest" description="Disordered" evidence="1">
    <location>
        <begin position="89"/>
        <end position="126"/>
    </location>
</feature>
<feature type="region of interest" description="Disordered" evidence="1">
    <location>
        <begin position="1"/>
        <end position="50"/>
    </location>
</feature>
<comment type="caution">
    <text evidence="2">The sequence shown here is derived from an EMBL/GenBank/DDBJ whole genome shotgun (WGS) entry which is preliminary data.</text>
</comment>
<sequence>LSSRRFAAAGHPSLPDPRVAVQRRATPGRRPKLLGQLPEESSPPEDSEFWGDEDASMVEARWFGQEQQAPKTPHCITHWPQWQQQALVPLHGPEEAEDGQEYQTRQFYEDNDEVEDEDQGWDSGSR</sequence>
<evidence type="ECO:0000313" key="2">
    <source>
        <dbReference type="EMBL" id="CAE8630319.1"/>
    </source>
</evidence>
<gene>
    <name evidence="2" type="ORF">PGLA1383_LOCUS46701</name>
</gene>
<reference evidence="2" key="1">
    <citation type="submission" date="2021-02" db="EMBL/GenBank/DDBJ databases">
        <authorList>
            <person name="Dougan E. K."/>
            <person name="Rhodes N."/>
            <person name="Thang M."/>
            <person name="Chan C."/>
        </authorList>
    </citation>
    <scope>NUCLEOTIDE SEQUENCE</scope>
</reference>